<dbReference type="Pfam" id="PF23397">
    <property type="entry name" value="DUF7104"/>
    <property type="match status" value="11"/>
</dbReference>
<evidence type="ECO:0000313" key="5">
    <source>
        <dbReference type="Proteomes" id="UP000240760"/>
    </source>
</evidence>
<proteinExistence type="predicted"/>
<dbReference type="InterPro" id="IPR027417">
    <property type="entry name" value="P-loop_NTPase"/>
</dbReference>
<keyword evidence="5" id="KW-1185">Reference proteome</keyword>
<accession>A0A2T4C0Q8</accession>
<dbReference type="OrthoDB" id="4894031at2759"/>
<keyword evidence="2" id="KW-0040">ANK repeat</keyword>
<sequence>MSLLQIGPILIQAAITSLVRLWLWLYARGRPSLALKERPLDLQDRSTHKRRARQPLEILYPGLNSNSGDKSEFECTIIAVHGLGSNVDWSWTWKDAGKCVNWLQDLDMLPAKVPKSRIVAYNYESKWDSDAPKTRLQLCGEELIHSIHSLQRGDPSHPILLIGHSLGGNVIVNGLLYANFEDAFKYLLKATVGLVFLGTPFRGTKWQPFLESLVNLKAFAGSHNGIPRELGFDEPILLDKLHGFCRLLNKLSIPASCFSELYETDYGRRYGIKGAVKGMVVPEASACIPGVNRHALQTDHLKINKYCSPTDRSFLAVSATISEMYANAKDIIRRRQAPKKIITDRSHVLEQKPEAEACLRDLFLTDPRDDRIALKRKKGDRAQGTCEWIIGTEQITAWLGFTQKVPSDGQTNNILWLHGHPGTGKSTMAIFLTEELPKVFSETDGKTLAYFFCDSNFDKQRSAVSIIRGLLLQLIQQHPQLLDYLMPRYRERGAKLFDSFDALWEIFMTVAADQSTGEKYCIIDALDECDRESQEVLLRQLQDTFDGDQDTNLHFLITSRPYPEIQDYLGQFPNTDLASFPNATQDIETCIEAKLAQLSRRKHYTQKLKDQIRDLLRYKAEGTFLWIGLACKELETVPSKDALKLLQDMPKGLHSLYQRLLDAALAQSPEPSIIKRILSFVVVALRPLSVDELSTSCELHQDETDMETRLQFTREHVDSCRLMVKIQDDKILLLHQSVKDFLTGAGSGCFINTLDANADVACRCVDLLVDDFHQVIDPDEDLVSYAIRSWFIHARNAQSRFQVRDSHIEFFKLESRCRDRWLWRIQSTTPDIIPQEMSLLHVAGFWGIPGLVDYIASHHHPDFEQMMSSLSSGATPVNLAIYSGYTDVVTKLFRLGATLTSGAAQFAMESRHARIDMLQLLFDLKGSQLVISEGAVCSAAAHKEHGDKFIKLLLSQRGHEIRVTERMLDFAVSNSKKNNDVLPMLIGQLDATINIGERTMANIVQKCTGQVVALLLDRQGHRIRITQSVAKAAAGNVSHGEEAMALLLKRRGAEIEITEEIVITAARCENGHRVLGLLLKERGHEVVITDNVVKAAAGNSHGEQSLALLIRERGNEVVISDDIVKAAARHSNGHALALLLKHWGDEIIITEEIMKIAAGDNTLHGFEVVSLLLRERGDEIRITEEIVKAAIKSCHTKENVLELLLDLRGDEIVITEEILNFAATNTHGQRDKAATILLERRGDEITITEKLVKEAMGLLGGHKVLAVLLERRSEIAITEELIVAAVSNGIYGMENISVLLEKRGKEVVITEGVMEAAGKGFRGGRIIALILDWLGEEKAKPFEHYRERNS</sequence>
<name>A0A2T4C0Q8_TRILO</name>
<evidence type="ECO:0000313" key="4">
    <source>
        <dbReference type="EMBL" id="PTB75148.1"/>
    </source>
</evidence>
<dbReference type="InterPro" id="IPR002110">
    <property type="entry name" value="Ankyrin_rpt"/>
</dbReference>
<dbReference type="InterPro" id="IPR055530">
    <property type="entry name" value="DUF7104"/>
</dbReference>
<dbReference type="Gene3D" id="3.40.50.1820">
    <property type="entry name" value="alpha/beta hydrolase"/>
    <property type="match status" value="1"/>
</dbReference>
<dbReference type="Gene3D" id="1.20.5.340">
    <property type="match status" value="4"/>
</dbReference>
<evidence type="ECO:0000256" key="1">
    <source>
        <dbReference type="ARBA" id="ARBA00022737"/>
    </source>
</evidence>
<feature type="domain" description="Nephrocystin 3-like N-terminal" evidence="3">
    <location>
        <begin position="384"/>
        <end position="560"/>
    </location>
</feature>
<dbReference type="PROSITE" id="PS50297">
    <property type="entry name" value="ANK_REP_REGION"/>
    <property type="match status" value="1"/>
</dbReference>
<dbReference type="Pfam" id="PF24883">
    <property type="entry name" value="NPHP3_N"/>
    <property type="match status" value="1"/>
</dbReference>
<dbReference type="InterPro" id="IPR036770">
    <property type="entry name" value="Ankyrin_rpt-contain_sf"/>
</dbReference>
<protein>
    <recommendedName>
        <fullName evidence="3">Nephrocystin 3-like N-terminal domain-containing protein</fullName>
    </recommendedName>
</protein>
<dbReference type="EMBL" id="KZ679134">
    <property type="protein sequence ID" value="PTB75148.1"/>
    <property type="molecule type" value="Genomic_DNA"/>
</dbReference>
<dbReference type="PROSITE" id="PS50088">
    <property type="entry name" value="ANK_REPEAT"/>
    <property type="match status" value="1"/>
</dbReference>
<keyword evidence="1" id="KW-0677">Repeat</keyword>
<evidence type="ECO:0000259" key="3">
    <source>
        <dbReference type="Pfam" id="PF24883"/>
    </source>
</evidence>
<evidence type="ECO:0000256" key="2">
    <source>
        <dbReference type="PROSITE-ProRule" id="PRU00023"/>
    </source>
</evidence>
<reference evidence="4 5" key="1">
    <citation type="submission" date="2016-07" db="EMBL/GenBank/DDBJ databases">
        <title>Multiple horizontal gene transfer events from other fungi enriched the ability of initially mycotrophic Trichoderma (Ascomycota) to feed on dead plant biomass.</title>
        <authorList>
            <consortium name="DOE Joint Genome Institute"/>
            <person name="Aerts A."/>
            <person name="Atanasova L."/>
            <person name="Chenthamara K."/>
            <person name="Zhang J."/>
            <person name="Grujic M."/>
            <person name="Henrissat B."/>
            <person name="Kuo A."/>
            <person name="Salamov A."/>
            <person name="Lipzen A."/>
            <person name="Labutti K."/>
            <person name="Barry K."/>
            <person name="Miao Y."/>
            <person name="Rahimi M.J."/>
            <person name="Shen Q."/>
            <person name="Grigoriev I.V."/>
            <person name="Kubicek C.P."/>
            <person name="Druzhinina I.S."/>
        </authorList>
    </citation>
    <scope>NUCLEOTIDE SEQUENCE [LARGE SCALE GENOMIC DNA]</scope>
    <source>
        <strain evidence="4 5">ATCC 18648</strain>
    </source>
</reference>
<feature type="repeat" description="ANK" evidence="2">
    <location>
        <begin position="872"/>
        <end position="904"/>
    </location>
</feature>
<dbReference type="InterPro" id="IPR056884">
    <property type="entry name" value="NPHP3-like_N"/>
</dbReference>
<dbReference type="Proteomes" id="UP000240760">
    <property type="component" value="Unassembled WGS sequence"/>
</dbReference>
<dbReference type="Gene3D" id="3.40.50.300">
    <property type="entry name" value="P-loop containing nucleotide triphosphate hydrolases"/>
    <property type="match status" value="1"/>
</dbReference>
<dbReference type="PANTHER" id="PTHR10039:SF14">
    <property type="entry name" value="NACHT DOMAIN-CONTAINING PROTEIN"/>
    <property type="match status" value="1"/>
</dbReference>
<dbReference type="SUPFAM" id="SSF48403">
    <property type="entry name" value="Ankyrin repeat"/>
    <property type="match status" value="1"/>
</dbReference>
<gene>
    <name evidence="4" type="ORF">M440DRAFT_1379128</name>
</gene>
<dbReference type="PANTHER" id="PTHR10039">
    <property type="entry name" value="AMELOGENIN"/>
    <property type="match status" value="1"/>
</dbReference>
<organism evidence="4 5">
    <name type="scientific">Trichoderma longibrachiatum ATCC 18648</name>
    <dbReference type="NCBI Taxonomy" id="983965"/>
    <lineage>
        <taxon>Eukaryota</taxon>
        <taxon>Fungi</taxon>
        <taxon>Dikarya</taxon>
        <taxon>Ascomycota</taxon>
        <taxon>Pezizomycotina</taxon>
        <taxon>Sordariomycetes</taxon>
        <taxon>Hypocreomycetidae</taxon>
        <taxon>Hypocreales</taxon>
        <taxon>Hypocreaceae</taxon>
        <taxon>Trichoderma</taxon>
    </lineage>
</organism>
<dbReference type="InterPro" id="IPR029058">
    <property type="entry name" value="AB_hydrolase_fold"/>
</dbReference>
<dbReference type="SUPFAM" id="SSF53474">
    <property type="entry name" value="alpha/beta-Hydrolases"/>
    <property type="match status" value="1"/>
</dbReference>
<dbReference type="SUPFAM" id="SSF52540">
    <property type="entry name" value="P-loop containing nucleoside triphosphate hydrolases"/>
    <property type="match status" value="1"/>
</dbReference>